<dbReference type="SUPFAM" id="SSF52540">
    <property type="entry name" value="P-loop containing nucleoside triphosphate hydrolases"/>
    <property type="match status" value="1"/>
</dbReference>
<comment type="similarity">
    <text evidence="1">Belongs to the Mg-chelatase subunits D/I family. ComM subfamily.</text>
</comment>
<organism evidence="5 6">
    <name type="scientific">Hominimerdicola aceti</name>
    <dbReference type="NCBI Taxonomy" id="2981726"/>
    <lineage>
        <taxon>Bacteria</taxon>
        <taxon>Bacillati</taxon>
        <taxon>Bacillota</taxon>
        <taxon>Clostridia</taxon>
        <taxon>Eubacteriales</taxon>
        <taxon>Oscillospiraceae</taxon>
        <taxon>Hominimerdicola</taxon>
    </lineage>
</organism>
<sequence>MFAVINSVGLLGLNAFAVKVEIEASKGLPSFDIVGLADASVKESRERVRSALRSSEITLPLRKIIINLAPADVRKTGSVYDLAVAVALLRMADLVDDSMLSTSAFIGELSLSGEVRPVQGVLPMTIMAQKMGLSEIYVPTDNVREASVVEGIKAYGVRSLRELVFHFEKKAAIVPAAHYKPTAESYFGSLDFADVKGQSAAKKALEVAAAGGHNVLMIGSPGSGKSMLAKRMPSILPAMTFEESIETTNIHSVAGLLDSNSPLITARPFRSPHHTVSPAGLSGGGSVPKPGEISLAHNGLLFLDELAEFSRPALEILRQPLEDRQVTISRVSGSITYPCSFMLIAAMNPCPCGYFGHPTRKCICSPKQVSSYLSKVSGPLLDRFDIHLEVAPVEFADLSSTAKEESSASIRERVQKARDIQNERFKGTSITCNARITSDILHEVCPVTDEASKLLENVFDRLGLSARAYDRILKVARTVADMDGAEVIDKKHIAMAVQYRSLDRKYWNG</sequence>
<evidence type="ECO:0000313" key="6">
    <source>
        <dbReference type="Proteomes" id="UP001208131"/>
    </source>
</evidence>
<keyword evidence="2" id="KW-0547">Nucleotide-binding</keyword>
<dbReference type="NCBIfam" id="TIGR00368">
    <property type="entry name" value="YifB family Mg chelatase-like AAA ATPase"/>
    <property type="match status" value="1"/>
</dbReference>
<dbReference type="InterPro" id="IPR020568">
    <property type="entry name" value="Ribosomal_Su5_D2-typ_SF"/>
</dbReference>
<evidence type="ECO:0000313" key="5">
    <source>
        <dbReference type="EMBL" id="MCU6705200.1"/>
    </source>
</evidence>
<evidence type="ECO:0000256" key="2">
    <source>
        <dbReference type="ARBA" id="ARBA00022741"/>
    </source>
</evidence>
<dbReference type="InterPro" id="IPR014721">
    <property type="entry name" value="Ribsml_uS5_D2-typ_fold_subgr"/>
</dbReference>
<keyword evidence="3" id="KW-0067">ATP-binding</keyword>
<dbReference type="PRINTS" id="PR01657">
    <property type="entry name" value="MCMFAMILY"/>
</dbReference>
<feature type="domain" description="AAA+ ATPase" evidence="4">
    <location>
        <begin position="211"/>
        <end position="394"/>
    </location>
</feature>
<dbReference type="PANTHER" id="PTHR32039">
    <property type="entry name" value="MAGNESIUM-CHELATASE SUBUNIT CHLI"/>
    <property type="match status" value="1"/>
</dbReference>
<dbReference type="SMART" id="SM00382">
    <property type="entry name" value="AAA"/>
    <property type="match status" value="1"/>
</dbReference>
<dbReference type="Proteomes" id="UP001208131">
    <property type="component" value="Unassembled WGS sequence"/>
</dbReference>
<dbReference type="RefSeq" id="WP_117958032.1">
    <property type="nucleotide sequence ID" value="NZ_JAOQJZ010000003.1"/>
</dbReference>
<comment type="caution">
    <text evidence="5">The sequence shown here is derived from an EMBL/GenBank/DDBJ whole genome shotgun (WGS) entry which is preliminary data.</text>
</comment>
<keyword evidence="6" id="KW-1185">Reference proteome</keyword>
<dbReference type="InterPro" id="IPR000523">
    <property type="entry name" value="Mg_chelatse_chII-like_cat_dom"/>
</dbReference>
<dbReference type="Pfam" id="PF13335">
    <property type="entry name" value="Mg_chelatase_C"/>
    <property type="match status" value="1"/>
</dbReference>
<dbReference type="InterPro" id="IPR004482">
    <property type="entry name" value="Mg_chelat-rel"/>
</dbReference>
<dbReference type="GO" id="GO:0005524">
    <property type="term" value="F:ATP binding"/>
    <property type="evidence" value="ECO:0007669"/>
    <property type="project" value="UniProtKB-KW"/>
</dbReference>
<dbReference type="InterPro" id="IPR045006">
    <property type="entry name" value="CHLI-like"/>
</dbReference>
<dbReference type="Gene3D" id="3.40.50.300">
    <property type="entry name" value="P-loop containing nucleotide triphosphate hydrolases"/>
    <property type="match status" value="1"/>
</dbReference>
<dbReference type="PANTHER" id="PTHR32039:SF7">
    <property type="entry name" value="COMPETENCE PROTEIN COMM"/>
    <property type="match status" value="1"/>
</dbReference>
<dbReference type="InterPro" id="IPR001208">
    <property type="entry name" value="MCM_dom"/>
</dbReference>
<dbReference type="Pfam" id="PF01078">
    <property type="entry name" value="Mg_chelatase"/>
    <property type="match status" value="1"/>
</dbReference>
<dbReference type="Pfam" id="PF13541">
    <property type="entry name" value="ChlI"/>
    <property type="match status" value="1"/>
</dbReference>
<dbReference type="SUPFAM" id="SSF54211">
    <property type="entry name" value="Ribosomal protein S5 domain 2-like"/>
    <property type="match status" value="1"/>
</dbReference>
<accession>A0AAE3IFR4</accession>
<name>A0AAE3IFR4_9FIRM</name>
<evidence type="ECO:0000256" key="3">
    <source>
        <dbReference type="ARBA" id="ARBA00022840"/>
    </source>
</evidence>
<evidence type="ECO:0000256" key="1">
    <source>
        <dbReference type="ARBA" id="ARBA00006354"/>
    </source>
</evidence>
<dbReference type="InterPro" id="IPR027417">
    <property type="entry name" value="P-loop_NTPase"/>
</dbReference>
<dbReference type="GO" id="GO:0003677">
    <property type="term" value="F:DNA binding"/>
    <property type="evidence" value="ECO:0007669"/>
    <property type="project" value="InterPro"/>
</dbReference>
<gene>
    <name evidence="5" type="ORF">OCV57_04570</name>
</gene>
<dbReference type="EMBL" id="JAOQJZ010000003">
    <property type="protein sequence ID" value="MCU6705200.1"/>
    <property type="molecule type" value="Genomic_DNA"/>
</dbReference>
<dbReference type="InterPro" id="IPR025158">
    <property type="entry name" value="Mg_chelat-rel_C"/>
</dbReference>
<evidence type="ECO:0000259" key="4">
    <source>
        <dbReference type="SMART" id="SM00382"/>
    </source>
</evidence>
<dbReference type="AlphaFoldDB" id="A0AAE3IFR4"/>
<protein>
    <submittedName>
        <fullName evidence="5">YifB family Mg chelatase-like AAA ATPase</fullName>
    </submittedName>
</protein>
<reference evidence="5 6" key="1">
    <citation type="journal article" date="2021" name="ISME Commun">
        <title>Automated analysis of genomic sequences facilitates high-throughput and comprehensive description of bacteria.</title>
        <authorList>
            <person name="Hitch T.C.A."/>
        </authorList>
    </citation>
    <scope>NUCLEOTIDE SEQUENCE [LARGE SCALE GENOMIC DNA]</scope>
    <source>
        <strain evidence="5 6">Sanger_31</strain>
    </source>
</reference>
<proteinExistence type="inferred from homology"/>
<dbReference type="InterPro" id="IPR003593">
    <property type="entry name" value="AAA+_ATPase"/>
</dbReference>
<dbReference type="Gene3D" id="3.30.230.10">
    <property type="match status" value="1"/>
</dbReference>